<proteinExistence type="predicted"/>
<accession>A0A834HSP1</accession>
<dbReference type="Proteomes" id="UP000625711">
    <property type="component" value="Unassembled WGS sequence"/>
</dbReference>
<keyword evidence="2" id="KW-1185">Reference proteome</keyword>
<protein>
    <submittedName>
        <fullName evidence="1">Uncharacterized protein</fullName>
    </submittedName>
</protein>
<dbReference type="OrthoDB" id="7572059at2759"/>
<name>A0A834HSP1_RHYFE</name>
<comment type="caution">
    <text evidence="1">The sequence shown here is derived from an EMBL/GenBank/DDBJ whole genome shotgun (WGS) entry which is preliminary data.</text>
</comment>
<dbReference type="AlphaFoldDB" id="A0A834HSP1"/>
<organism evidence="1 2">
    <name type="scientific">Rhynchophorus ferrugineus</name>
    <name type="common">Red palm weevil</name>
    <name type="synonym">Curculio ferrugineus</name>
    <dbReference type="NCBI Taxonomy" id="354439"/>
    <lineage>
        <taxon>Eukaryota</taxon>
        <taxon>Metazoa</taxon>
        <taxon>Ecdysozoa</taxon>
        <taxon>Arthropoda</taxon>
        <taxon>Hexapoda</taxon>
        <taxon>Insecta</taxon>
        <taxon>Pterygota</taxon>
        <taxon>Neoptera</taxon>
        <taxon>Endopterygota</taxon>
        <taxon>Coleoptera</taxon>
        <taxon>Polyphaga</taxon>
        <taxon>Cucujiformia</taxon>
        <taxon>Curculionidae</taxon>
        <taxon>Dryophthorinae</taxon>
        <taxon>Rhynchophorus</taxon>
    </lineage>
</organism>
<dbReference type="EMBL" id="JAACXV010014549">
    <property type="protein sequence ID" value="KAF7266362.1"/>
    <property type="molecule type" value="Genomic_DNA"/>
</dbReference>
<evidence type="ECO:0000313" key="1">
    <source>
        <dbReference type="EMBL" id="KAF7266362.1"/>
    </source>
</evidence>
<evidence type="ECO:0000313" key="2">
    <source>
        <dbReference type="Proteomes" id="UP000625711"/>
    </source>
</evidence>
<gene>
    <name evidence="1" type="ORF">GWI33_020390</name>
</gene>
<sequence length="158" mass="18762">MEREDKEVQNDIDYDDAFKENVYCCITYLTHKCPLMQKLFSQWTDLTCQQRALLSYCAFHIFEKEEIAIFSCIVRGINYWNNIQDTEGACGYTKDPFEFRLGKDQENQIFQMVTDINQMIYTIKYKGDVCQEIINNKIIFHNKKLLLVPKHFEEGDAQ</sequence>
<reference evidence="1" key="1">
    <citation type="submission" date="2020-08" db="EMBL/GenBank/DDBJ databases">
        <title>Genome sequencing and assembly of the red palm weevil Rhynchophorus ferrugineus.</title>
        <authorList>
            <person name="Dias G.B."/>
            <person name="Bergman C.M."/>
            <person name="Manee M."/>
        </authorList>
    </citation>
    <scope>NUCLEOTIDE SEQUENCE</scope>
    <source>
        <strain evidence="1">AA-2017</strain>
        <tissue evidence="1">Whole larva</tissue>
    </source>
</reference>